<keyword evidence="1" id="KW-0732">Signal</keyword>
<dbReference type="AlphaFoldDB" id="A0A1I5CE70"/>
<organism evidence="2 3">
    <name type="scientific">Anaerocolumna aminovalerica</name>
    <dbReference type="NCBI Taxonomy" id="1527"/>
    <lineage>
        <taxon>Bacteria</taxon>
        <taxon>Bacillati</taxon>
        <taxon>Bacillota</taxon>
        <taxon>Clostridia</taxon>
        <taxon>Lachnospirales</taxon>
        <taxon>Lachnospiraceae</taxon>
        <taxon>Anaerocolumna</taxon>
    </lineage>
</organism>
<evidence type="ECO:0000313" key="3">
    <source>
        <dbReference type="Proteomes" id="UP000198806"/>
    </source>
</evidence>
<protein>
    <submittedName>
        <fullName evidence="2">Uncharacterized protein</fullName>
    </submittedName>
</protein>
<evidence type="ECO:0000313" key="2">
    <source>
        <dbReference type="EMBL" id="SFN85223.1"/>
    </source>
</evidence>
<proteinExistence type="predicted"/>
<name>A0A1I5CE70_9FIRM</name>
<evidence type="ECO:0000256" key="1">
    <source>
        <dbReference type="SAM" id="SignalP"/>
    </source>
</evidence>
<dbReference type="RefSeq" id="WP_091684137.1">
    <property type="nucleotide sequence ID" value="NZ_BAABFM010000016.1"/>
</dbReference>
<sequence>MKTHFIKLILVCLLAIFTVSFGSCSKESESTIQKKVFTSKNYNLVNENYNWDDISQRTFEMNYGYYNNFGIGFETGLFTAEEEKEQLNVLLDDLKQFISVLGPMKEFDLYIVQTSPKRASYSKKDKVFLLKDDFLAKEYHVLLMDAYELKYEWSGYGLNAYVSGDKADESMLKDYYLNHDSMDCLELLPIRFIEEWNTQIELDIAKKSAISLTKFVLEEYDIQKLNQVDNDIRTKWLEHIGVNKEYQYSYGDIGNYSYSKDTSNLLVVDSGRNIYNIKKISGLTECSDDVEKLLYFTEKEIQYINSYLLENLPAYEFDFSSKRNISTSSGSVSTAKGNLDIDLTRPDVVIHEYMHTVFPLSGDLYSEALSEYFGKIVCNNTYWQEAFYKNYLLENKVVEDPVVPLIQSYYYSHHKKPLGFDEIDRSISIDAIAYASITADFHAGGVWRTLESTYGNRMKKEGMELNFWEATSFFKFLINQYSLDTVMNAALTDISYKDAYEKEYEILKEDWIQYLNEKP</sequence>
<accession>A0A1I5CE70</accession>
<dbReference type="EMBL" id="FOWD01000003">
    <property type="protein sequence ID" value="SFN85223.1"/>
    <property type="molecule type" value="Genomic_DNA"/>
</dbReference>
<dbReference type="Proteomes" id="UP000198806">
    <property type="component" value="Unassembled WGS sequence"/>
</dbReference>
<dbReference type="PROSITE" id="PS51257">
    <property type="entry name" value="PROKAR_LIPOPROTEIN"/>
    <property type="match status" value="1"/>
</dbReference>
<keyword evidence="3" id="KW-1185">Reference proteome</keyword>
<feature type="signal peptide" evidence="1">
    <location>
        <begin position="1"/>
        <end position="22"/>
    </location>
</feature>
<feature type="chain" id="PRO_5039375644" evidence="1">
    <location>
        <begin position="23"/>
        <end position="519"/>
    </location>
</feature>
<gene>
    <name evidence="2" type="ORF">SAMN04489757_1036</name>
</gene>
<reference evidence="2 3" key="1">
    <citation type="submission" date="2016-10" db="EMBL/GenBank/DDBJ databases">
        <authorList>
            <person name="de Groot N.N."/>
        </authorList>
    </citation>
    <scope>NUCLEOTIDE SEQUENCE [LARGE SCALE GENOMIC DNA]</scope>
    <source>
        <strain evidence="2 3">DSM 1283</strain>
    </source>
</reference>